<dbReference type="Proteomes" id="UP001241605">
    <property type="component" value="Chromosome"/>
</dbReference>
<proteinExistence type="inferred from homology"/>
<evidence type="ECO:0000313" key="6">
    <source>
        <dbReference type="Proteomes" id="UP001241605"/>
    </source>
</evidence>
<dbReference type="GO" id="GO:0016746">
    <property type="term" value="F:acyltransferase activity"/>
    <property type="evidence" value="ECO:0007669"/>
    <property type="project" value="UniProtKB-KW"/>
</dbReference>
<reference evidence="5 6" key="1">
    <citation type="submission" date="2023-05" db="EMBL/GenBank/DDBJ databases">
        <title>YMD87, complete Genome.</title>
        <authorList>
            <person name="Zhang J."/>
            <person name="Xu X."/>
        </authorList>
    </citation>
    <scope>NUCLEOTIDE SEQUENCE [LARGE SCALE GENOMIC DNA]</scope>
    <source>
        <strain evidence="5 6">YMD87</strain>
    </source>
</reference>
<keyword evidence="4 5" id="KW-0012">Acyltransferase</keyword>
<evidence type="ECO:0000256" key="1">
    <source>
        <dbReference type="ARBA" id="ARBA00007274"/>
    </source>
</evidence>
<keyword evidence="3" id="KW-0677">Repeat</keyword>
<dbReference type="SUPFAM" id="SSF51161">
    <property type="entry name" value="Trimeric LpxA-like enzymes"/>
    <property type="match status" value="1"/>
</dbReference>
<dbReference type="PANTHER" id="PTHR43300">
    <property type="entry name" value="ACETYLTRANSFERASE"/>
    <property type="match status" value="1"/>
</dbReference>
<gene>
    <name evidence="5" type="ORF">QF118_16355</name>
</gene>
<evidence type="ECO:0000256" key="3">
    <source>
        <dbReference type="ARBA" id="ARBA00022737"/>
    </source>
</evidence>
<protein>
    <submittedName>
        <fullName evidence="5">CatB-related O-acetyltransferase</fullName>
        <ecNumber evidence="5">2.3.1.-</ecNumber>
    </submittedName>
</protein>
<name>A0ABY8QGB3_9RHOB</name>
<evidence type="ECO:0000256" key="2">
    <source>
        <dbReference type="ARBA" id="ARBA00022679"/>
    </source>
</evidence>
<accession>A0ABY8QGB3</accession>
<dbReference type="InterPro" id="IPR011004">
    <property type="entry name" value="Trimer_LpxA-like_sf"/>
</dbReference>
<dbReference type="Gene3D" id="2.160.10.10">
    <property type="entry name" value="Hexapeptide repeat proteins"/>
    <property type="match status" value="1"/>
</dbReference>
<dbReference type="EMBL" id="CP124616">
    <property type="protein sequence ID" value="WGW03478.1"/>
    <property type="molecule type" value="Genomic_DNA"/>
</dbReference>
<sequence>MPVTFPPAHRTHPITLPDGSAHSGTVFLNTVIDHPRFQVGDYTYASDFDPPDDWAGRLAPYLFPFSQETLTIGRFCQIAHGVRFLTSSANHDTRGASTFPFAVFDPDSLPGYQPDTRDTQIGHDVWLGYGALVLPGARIGNGVIVGAGAVVRGSVPDYAVILGNPAQIIRMRYSADQIETLNRIAWWDWSREKIAAAQPLLVAEDIAALAQFDADFGKNPPD</sequence>
<comment type="similarity">
    <text evidence="1">Belongs to the transferase hexapeptide repeat family.</text>
</comment>
<dbReference type="Pfam" id="PF00132">
    <property type="entry name" value="Hexapep"/>
    <property type="match status" value="1"/>
</dbReference>
<keyword evidence="2 5" id="KW-0808">Transferase</keyword>
<dbReference type="EC" id="2.3.1.-" evidence="5"/>
<organism evidence="5 6">
    <name type="scientific">Tropicibacter oceani</name>
    <dbReference type="NCBI Taxonomy" id="3058420"/>
    <lineage>
        <taxon>Bacteria</taxon>
        <taxon>Pseudomonadati</taxon>
        <taxon>Pseudomonadota</taxon>
        <taxon>Alphaproteobacteria</taxon>
        <taxon>Rhodobacterales</taxon>
        <taxon>Roseobacteraceae</taxon>
        <taxon>Tropicibacter</taxon>
    </lineage>
</organism>
<keyword evidence="6" id="KW-1185">Reference proteome</keyword>
<dbReference type="InterPro" id="IPR001451">
    <property type="entry name" value="Hexapep"/>
</dbReference>
<dbReference type="PROSITE" id="PS00101">
    <property type="entry name" value="HEXAPEP_TRANSFERASES"/>
    <property type="match status" value="1"/>
</dbReference>
<dbReference type="RefSeq" id="WP_282300111.1">
    <property type="nucleotide sequence ID" value="NZ_CP124616.1"/>
</dbReference>
<dbReference type="CDD" id="cd03349">
    <property type="entry name" value="LbH_XAT"/>
    <property type="match status" value="1"/>
</dbReference>
<dbReference type="PANTHER" id="PTHR43300:SF11">
    <property type="entry name" value="ACETYLTRANSFERASE RV3034C-RELATED"/>
    <property type="match status" value="1"/>
</dbReference>
<dbReference type="InterPro" id="IPR018357">
    <property type="entry name" value="Hexapep_transf_CS"/>
</dbReference>
<dbReference type="InterPro" id="IPR050179">
    <property type="entry name" value="Trans_hexapeptide_repeat"/>
</dbReference>
<evidence type="ECO:0000313" key="5">
    <source>
        <dbReference type="EMBL" id="WGW03478.1"/>
    </source>
</evidence>
<evidence type="ECO:0000256" key="4">
    <source>
        <dbReference type="ARBA" id="ARBA00023315"/>
    </source>
</evidence>